<dbReference type="Pfam" id="PF04326">
    <property type="entry name" value="SLFN_AlbA_2"/>
    <property type="match status" value="1"/>
</dbReference>
<dbReference type="InterPro" id="IPR036390">
    <property type="entry name" value="WH_DNA-bd_sf"/>
</dbReference>
<organism evidence="3 4">
    <name type="scientific">Thermococcus indicus</name>
    <dbReference type="NCBI Taxonomy" id="2586643"/>
    <lineage>
        <taxon>Archaea</taxon>
        <taxon>Methanobacteriati</taxon>
        <taxon>Methanobacteriota</taxon>
        <taxon>Thermococci</taxon>
        <taxon>Thermococcales</taxon>
        <taxon>Thermococcaceae</taxon>
        <taxon>Thermococcus</taxon>
    </lineage>
</organism>
<dbReference type="Pfam" id="PF13404">
    <property type="entry name" value="HTH_AsnC-type"/>
    <property type="match status" value="1"/>
</dbReference>
<protein>
    <submittedName>
        <fullName evidence="3">AsnC family transcriptional regulator</fullName>
    </submittedName>
</protein>
<gene>
    <name evidence="3" type="ORF">FH039_04750</name>
</gene>
<evidence type="ECO:0000313" key="3">
    <source>
        <dbReference type="EMBL" id="QDA31049.1"/>
    </source>
</evidence>
<dbReference type="InterPro" id="IPR000485">
    <property type="entry name" value="AsnC-type_HTH_dom"/>
</dbReference>
<evidence type="ECO:0000259" key="1">
    <source>
        <dbReference type="Pfam" id="PF04326"/>
    </source>
</evidence>
<keyword evidence="4" id="KW-1185">Reference proteome</keyword>
<dbReference type="OrthoDB" id="114576at2157"/>
<accession>A0A4Y5SLJ3</accession>
<dbReference type="Pfam" id="PF13749">
    <property type="entry name" value="HATPase_c_4"/>
    <property type="match status" value="1"/>
</dbReference>
<feature type="domain" description="HTH asnC-type" evidence="2">
    <location>
        <begin position="372"/>
        <end position="411"/>
    </location>
</feature>
<dbReference type="KEGG" id="tic:FH039_04750"/>
<feature type="domain" description="Schlafen AlbA-2" evidence="1">
    <location>
        <begin position="15"/>
        <end position="120"/>
    </location>
</feature>
<dbReference type="SUPFAM" id="SSF46785">
    <property type="entry name" value="Winged helix' DNA-binding domain"/>
    <property type="match status" value="1"/>
</dbReference>
<dbReference type="AlphaFoldDB" id="A0A4Y5SLJ3"/>
<dbReference type="Gene3D" id="1.10.10.10">
    <property type="entry name" value="Winged helix-like DNA-binding domain superfamily/Winged helix DNA-binding domain"/>
    <property type="match status" value="1"/>
</dbReference>
<evidence type="ECO:0000259" key="2">
    <source>
        <dbReference type="Pfam" id="PF13404"/>
    </source>
</evidence>
<dbReference type="EMBL" id="CP040846">
    <property type="protein sequence ID" value="QDA31049.1"/>
    <property type="molecule type" value="Genomic_DNA"/>
</dbReference>
<name>A0A4Y5SLJ3_9EURY</name>
<dbReference type="InterPro" id="IPR007421">
    <property type="entry name" value="Schlafen_AlbA_2_dom"/>
</dbReference>
<evidence type="ECO:0000313" key="4">
    <source>
        <dbReference type="Proteomes" id="UP000306007"/>
    </source>
</evidence>
<dbReference type="PANTHER" id="PTHR30595">
    <property type="entry name" value="GLPR-RELATED TRANSCRIPTIONAL REPRESSOR"/>
    <property type="match status" value="1"/>
</dbReference>
<dbReference type="InterPro" id="IPR038475">
    <property type="entry name" value="RecG_C_sf"/>
</dbReference>
<sequence>MRDVNELLALIRQGENERIEFKRRATPEIAREICAMANADGGYILIGVSDEGNVLGCDIKKARETISSSLQNVTPPLQVKTHVLELGGRNVLVIEVPKSRNLCSIGGVAYIRIGPGIRPLSIQEILMLSAELGAVTWDEFPAAELSEMKEEYVEWFFSAVERARGRRIPKEDWNRYRRSAKAIKGNKLTNAGVLFFTDVEEFIPHAGGRIVRMDGERPLWSKEFRGPVWKVIDEMYAELLSQFSTIEVVMGTKRTKLPEYPIRAVREAIINAFAHRNYAIPADVRIFIHPDRLVIRNPGGLMPGVDLEDPEHVPRNPNLCGLMYDAGYIEKYGYGLRLIREECKKHGLVEVEFKNSANRFEVVFKKKTGELLDDTDRKILEFLTVPRRSGEIAEYVGLSKPAVLKRLEKLEALGLARAIGRGAQRRYEMVHR</sequence>
<dbReference type="InterPro" id="IPR038461">
    <property type="entry name" value="Schlafen_AlbA_2_dom_sf"/>
</dbReference>
<dbReference type="Gene3D" id="3.30.950.30">
    <property type="entry name" value="Schlafen, AAA domain"/>
    <property type="match status" value="1"/>
</dbReference>
<dbReference type="CDD" id="cd00090">
    <property type="entry name" value="HTH_ARSR"/>
    <property type="match status" value="1"/>
</dbReference>
<dbReference type="PANTHER" id="PTHR30595:SF6">
    <property type="entry name" value="SCHLAFEN ALBA-2 DOMAIN-CONTAINING PROTEIN"/>
    <property type="match status" value="1"/>
</dbReference>
<proteinExistence type="predicted"/>
<dbReference type="InterPro" id="IPR036388">
    <property type="entry name" value="WH-like_DNA-bd_sf"/>
</dbReference>
<reference evidence="3 4" key="1">
    <citation type="submission" date="2019-06" db="EMBL/GenBank/DDBJ databases">
        <title>Thermococcus indicus sp. nov., a Fe(III)-reducing hyperthermophilic archaeon isolated from the Onnuri vent field of the Central Indian Ocean ridge.</title>
        <authorList>
            <person name="Lim J.K."/>
            <person name="Kim Y.J."/>
            <person name="Kwon K.K."/>
        </authorList>
    </citation>
    <scope>NUCLEOTIDE SEQUENCE [LARGE SCALE GENOMIC DNA]</scope>
    <source>
        <strain evidence="3 4">IOH1</strain>
    </source>
</reference>
<dbReference type="Gene3D" id="3.30.565.60">
    <property type="match status" value="1"/>
</dbReference>
<dbReference type="GO" id="GO:0043565">
    <property type="term" value="F:sequence-specific DNA binding"/>
    <property type="evidence" value="ECO:0007669"/>
    <property type="project" value="InterPro"/>
</dbReference>
<dbReference type="Proteomes" id="UP000306007">
    <property type="component" value="Chromosome"/>
</dbReference>
<dbReference type="InterPro" id="IPR011991">
    <property type="entry name" value="ArsR-like_HTH"/>
</dbReference>